<dbReference type="Gene3D" id="1.10.101.10">
    <property type="entry name" value="PGBD-like superfamily/PGBD"/>
    <property type="match status" value="1"/>
</dbReference>
<dbReference type="AlphaFoldDB" id="V5SC52"/>
<dbReference type="PROSITE" id="PS50293">
    <property type="entry name" value="TPR_REGION"/>
    <property type="match status" value="1"/>
</dbReference>
<dbReference type="InterPro" id="IPR002477">
    <property type="entry name" value="Peptidoglycan-bd-like"/>
</dbReference>
<organism evidence="5 6">
    <name type="scientific">Hyphomicrobium nitrativorans NL23</name>
    <dbReference type="NCBI Taxonomy" id="1029756"/>
    <lineage>
        <taxon>Bacteria</taxon>
        <taxon>Pseudomonadati</taxon>
        <taxon>Pseudomonadota</taxon>
        <taxon>Alphaproteobacteria</taxon>
        <taxon>Hyphomicrobiales</taxon>
        <taxon>Hyphomicrobiaceae</taxon>
        <taxon>Hyphomicrobium</taxon>
    </lineage>
</organism>
<dbReference type="PANTHER" id="PTHR12558:SF13">
    <property type="entry name" value="CELL DIVISION CYCLE PROTEIN 27 HOMOLOG"/>
    <property type="match status" value="1"/>
</dbReference>
<dbReference type="SUPFAM" id="SSF48452">
    <property type="entry name" value="TPR-like"/>
    <property type="match status" value="2"/>
</dbReference>
<feature type="domain" description="Peptidoglycan binding-like" evidence="4">
    <location>
        <begin position="403"/>
        <end position="459"/>
    </location>
</feature>
<dbReference type="InterPro" id="IPR036366">
    <property type="entry name" value="PGBDSf"/>
</dbReference>
<dbReference type="KEGG" id="hni:W911_06480"/>
<dbReference type="InterPro" id="IPR011990">
    <property type="entry name" value="TPR-like_helical_dom_sf"/>
</dbReference>
<dbReference type="Gene3D" id="1.25.40.10">
    <property type="entry name" value="Tetratricopeptide repeat domain"/>
    <property type="match status" value="4"/>
</dbReference>
<dbReference type="InterPro" id="IPR019734">
    <property type="entry name" value="TPR_rpt"/>
</dbReference>
<dbReference type="Pfam" id="PF13424">
    <property type="entry name" value="TPR_12"/>
    <property type="match status" value="1"/>
</dbReference>
<accession>V5SC52</accession>
<dbReference type="InterPro" id="IPR036365">
    <property type="entry name" value="PGBD-like_sf"/>
</dbReference>
<keyword evidence="3" id="KW-0732">Signal</keyword>
<proteinExistence type="predicted"/>
<name>V5SC52_9HYPH</name>
<dbReference type="Proteomes" id="UP000018542">
    <property type="component" value="Chromosome"/>
</dbReference>
<evidence type="ECO:0000256" key="1">
    <source>
        <dbReference type="PROSITE-ProRule" id="PRU00339"/>
    </source>
</evidence>
<evidence type="ECO:0000256" key="3">
    <source>
        <dbReference type="SAM" id="SignalP"/>
    </source>
</evidence>
<keyword evidence="6" id="KW-1185">Reference proteome</keyword>
<dbReference type="Pfam" id="PF01471">
    <property type="entry name" value="PG_binding_1"/>
    <property type="match status" value="1"/>
</dbReference>
<keyword evidence="1" id="KW-0802">TPR repeat</keyword>
<sequence>MTVLVPLLTLGLLASAGPSRAEAVEGTVPLLSANSLVGSYLAGRIARSQFDTREAADFYRTALVHDPKNAVLLEQAFQIEAGRGDWVRAVDLAGQLVALQDNHRLGHLALALKAFNDGSWKKAETHFKAAGSGPIGELTSAMALAWVALAKGDATEALSRLNLPKQAEWAQFFLRTHRAMIADLAGRRSDARTAYDRVYAQDTRTLRTSIAYARHLARTGDRRRALVVVNAHIERGQGDGHPLLRSLKASLEAGRTIDPIVKTPAEGLAEVFYGLGEALIGEGATGIGIIYMQMALFIEPEHQFALAALASAYEANKQYSDAIAVYDRIPETSPLATAVEIRKAFNLNSLEKVDDARAILAKLLEDAPAKTEEPAKADEQPAVREEIAALSEISGQVLRRGARGETVKTLQAALGALGYDVGSSDGAYGESTRQAVMGFQRAAGLKVDGIAGPGTLRAMLAGGASAETGLAENGQLPITVSDRLEILDALGNILRSRKLYEEAIPYYDQALALVDKPERRHWVYYYARGTSYERIKNWPKAEVDLKKALELFPDQPLVLNYLGYSWVDQGHNLDKGMKLIEKAVALKPDDGYIVDSLGWAHYKQGNFEEAVRYLERAVELRPEDPILNDHLGDALWRVGREREARFQWDQALTLDPEPDDAVKIRQKLEAGLTAPLPGAGPGKQAAKSEKPGRE</sequence>
<dbReference type="STRING" id="1029756.W911_06480"/>
<evidence type="ECO:0000256" key="2">
    <source>
        <dbReference type="SAM" id="MobiDB-lite"/>
    </source>
</evidence>
<dbReference type="EMBL" id="CP006912">
    <property type="protein sequence ID" value="AHB48108.1"/>
    <property type="molecule type" value="Genomic_DNA"/>
</dbReference>
<dbReference type="PANTHER" id="PTHR12558">
    <property type="entry name" value="CELL DIVISION CYCLE 16,23,27"/>
    <property type="match status" value="1"/>
</dbReference>
<dbReference type="SMART" id="SM00028">
    <property type="entry name" value="TPR"/>
    <property type="match status" value="8"/>
</dbReference>
<dbReference type="Pfam" id="PF13432">
    <property type="entry name" value="TPR_16"/>
    <property type="match status" value="1"/>
</dbReference>
<feature type="chain" id="PRO_5004740514" description="Peptidoglycan binding-like domain-containing protein" evidence="3">
    <location>
        <begin position="22"/>
        <end position="694"/>
    </location>
</feature>
<dbReference type="PATRIC" id="fig|1029756.8.peg.1358"/>
<gene>
    <name evidence="5" type="ORF">W911_06480</name>
</gene>
<feature type="repeat" description="TPR" evidence="1">
    <location>
        <begin position="522"/>
        <end position="555"/>
    </location>
</feature>
<feature type="signal peptide" evidence="3">
    <location>
        <begin position="1"/>
        <end position="21"/>
    </location>
</feature>
<evidence type="ECO:0000313" key="6">
    <source>
        <dbReference type="Proteomes" id="UP000018542"/>
    </source>
</evidence>
<dbReference type="PROSITE" id="PS50005">
    <property type="entry name" value="TPR"/>
    <property type="match status" value="2"/>
</dbReference>
<evidence type="ECO:0000259" key="4">
    <source>
        <dbReference type="Pfam" id="PF01471"/>
    </source>
</evidence>
<dbReference type="HOGENOM" id="CLU_007251_2_1_5"/>
<reference evidence="5 6" key="1">
    <citation type="journal article" date="2014" name="Genome Announc.">
        <title>Complete Genome Sequence of Hyphomicrobium nitrativorans Strain NL23, a Denitrifying Bacterium Isolated from Biofilm of a Methanol-Fed Denitrification System Treating Seawater at the Montreal Biodome.</title>
        <authorList>
            <person name="Martineau C."/>
            <person name="Villeneuve C."/>
            <person name="Mauffrey F."/>
            <person name="Villemur R."/>
        </authorList>
    </citation>
    <scope>NUCLEOTIDE SEQUENCE [LARGE SCALE GENOMIC DNA]</scope>
    <source>
        <strain evidence="5">NL23</strain>
    </source>
</reference>
<dbReference type="Pfam" id="PF13176">
    <property type="entry name" value="TPR_7"/>
    <property type="match status" value="1"/>
</dbReference>
<dbReference type="SUPFAM" id="SSF47090">
    <property type="entry name" value="PGBD-like"/>
    <property type="match status" value="1"/>
</dbReference>
<feature type="repeat" description="TPR" evidence="1">
    <location>
        <begin position="591"/>
        <end position="624"/>
    </location>
</feature>
<protein>
    <recommendedName>
        <fullName evidence="4">Peptidoglycan binding-like domain-containing protein</fullName>
    </recommendedName>
</protein>
<evidence type="ECO:0000313" key="5">
    <source>
        <dbReference type="EMBL" id="AHB48108.1"/>
    </source>
</evidence>
<feature type="region of interest" description="Disordered" evidence="2">
    <location>
        <begin position="666"/>
        <end position="694"/>
    </location>
</feature>